<organism evidence="2 3">
    <name type="scientific">Pseudomonas putida</name>
    <name type="common">Arthrobacter siderocapsulatus</name>
    <dbReference type="NCBI Taxonomy" id="303"/>
    <lineage>
        <taxon>Bacteria</taxon>
        <taxon>Pseudomonadati</taxon>
        <taxon>Pseudomonadota</taxon>
        <taxon>Gammaproteobacteria</taxon>
        <taxon>Pseudomonadales</taxon>
        <taxon>Pseudomonadaceae</taxon>
        <taxon>Pseudomonas</taxon>
    </lineage>
</organism>
<evidence type="ECO:0000313" key="2">
    <source>
        <dbReference type="EMBL" id="OLS61509.1"/>
    </source>
</evidence>
<gene>
    <name evidence="2" type="ORF">PSEMO_35760</name>
</gene>
<dbReference type="AlphaFoldDB" id="A0A1Q9R286"/>
<keyword evidence="1" id="KW-0472">Membrane</keyword>
<dbReference type="EMBL" id="MKZO01000031">
    <property type="protein sequence ID" value="OLS61509.1"/>
    <property type="molecule type" value="Genomic_DNA"/>
</dbReference>
<comment type="caution">
    <text evidence="2">The sequence shown here is derived from an EMBL/GenBank/DDBJ whole genome shotgun (WGS) entry which is preliminary data.</text>
</comment>
<feature type="transmembrane region" description="Helical" evidence="1">
    <location>
        <begin position="21"/>
        <end position="43"/>
    </location>
</feature>
<dbReference type="Proteomes" id="UP000186736">
    <property type="component" value="Unassembled WGS sequence"/>
</dbReference>
<proteinExistence type="predicted"/>
<reference evidence="2 3" key="1">
    <citation type="submission" date="2016-10" db="EMBL/GenBank/DDBJ databases">
        <title>Genome Sequence of Pseudomonas putida GM4FR.</title>
        <authorList>
            <person name="Poehlein A."/>
            <person name="Wemheuer F."/>
            <person name="Hollensteiner J."/>
            <person name="Wemheuer B."/>
        </authorList>
    </citation>
    <scope>NUCLEOTIDE SEQUENCE [LARGE SCALE GENOMIC DNA]</scope>
    <source>
        <strain evidence="2 3">GM4FR</strain>
    </source>
</reference>
<name>A0A1Q9R286_PSEPU</name>
<dbReference type="RefSeq" id="WP_075804357.1">
    <property type="nucleotide sequence ID" value="NZ_MKZO01000031.1"/>
</dbReference>
<dbReference type="OrthoDB" id="7062311at2"/>
<sequence length="99" mass="11490">MKLLKKMATAFRNRKKYTYAELNDWMLSLIGISSFLVGAYYLWISGNMTVEMLNWSRNHAMTLDAVIALGFLGLLSLSGLYFATVARRCYELIYERNFK</sequence>
<protein>
    <submittedName>
        <fullName evidence="2">Uncharacterized protein</fullName>
    </submittedName>
</protein>
<keyword evidence="1" id="KW-0812">Transmembrane</keyword>
<evidence type="ECO:0000256" key="1">
    <source>
        <dbReference type="SAM" id="Phobius"/>
    </source>
</evidence>
<feature type="transmembrane region" description="Helical" evidence="1">
    <location>
        <begin position="63"/>
        <end position="86"/>
    </location>
</feature>
<evidence type="ECO:0000313" key="3">
    <source>
        <dbReference type="Proteomes" id="UP000186736"/>
    </source>
</evidence>
<keyword evidence="1" id="KW-1133">Transmembrane helix</keyword>
<accession>A0A1Q9R286</accession>